<dbReference type="PANTHER" id="PTHR33710">
    <property type="entry name" value="BNAC02G09200D PROTEIN"/>
    <property type="match status" value="1"/>
</dbReference>
<feature type="compositionally biased region" description="Basic and acidic residues" evidence="1">
    <location>
        <begin position="220"/>
        <end position="235"/>
    </location>
</feature>
<protein>
    <recommendedName>
        <fullName evidence="5">DUF4283 domain-containing protein</fullName>
    </recommendedName>
</protein>
<dbReference type="InterPro" id="IPR025558">
    <property type="entry name" value="DUF4283"/>
</dbReference>
<evidence type="ECO:0008006" key="5">
    <source>
        <dbReference type="Google" id="ProtNLM"/>
    </source>
</evidence>
<evidence type="ECO:0000259" key="3">
    <source>
        <dbReference type="Pfam" id="PF14111"/>
    </source>
</evidence>
<evidence type="ECO:0000256" key="1">
    <source>
        <dbReference type="SAM" id="MobiDB-lite"/>
    </source>
</evidence>
<dbReference type="Pfam" id="PF13456">
    <property type="entry name" value="RVT_3"/>
    <property type="match status" value="1"/>
</dbReference>
<dbReference type="GO" id="GO:0003676">
    <property type="term" value="F:nucleic acid binding"/>
    <property type="evidence" value="ECO:0007669"/>
    <property type="project" value="InterPro"/>
</dbReference>
<sequence length="1084" mass="123741">MEEITSLWDRLSLTAKEDHQIDLSGEKSVTGGVLAAKFLTKWVINIEAVMQTLKSLWKAKKGLKGRDMGNNRVMFLFYDTMEMERVIANEPWSFDKFLILLKHIEDDFSFSKVVFDSCSFWVQIHDLPPRHMSNVVCEKLGTTLGIVEAVEDLNESSHGDHDCALCLQNRGTLSQDSQQYGSWLRGDSERPFRHISKGFASGASRYMATPPNLVPSVHGGSEKRVIPSDNPRKENPGILSPIIVTKESLTFAEQLKEIDRDLGLEPGEIKECGEMPAQPTPLTSFQTSQAGKTFMDTNSIGMRVNDDIGLSPRGPHSIGLKKVHGGSWRLENPQIVQELTIMVRRKDPLVLFLSETKLEEKRLEVLRCQWNFTKKFVVPSRGQSGGLALFWSRGLDVSVSSYSLHHIDAVINYRSDAAWQFMGFCGSPTVVGKWVAWDILRWGRQPRPEAQMNQFRWVVDDCGFLDLGFYGPSFTWWNNRDGAAQVLEQLDRGLGSAKWLHRFLLCQVPYMHVIFSDHRPLWIELNPVTMLRRPRKKVFHFEEMWTLDPSYEKTIRLAWVEKFNGSSMYQVAEKIKASWRSLQRWKILERYERASGQQINQEKTTLFFIASTNAIIQEEIKDALHLPAINQYESYLGLPSLVGRSKYASFAKLKEPVWRRVQGWKEKLLTQAGKEVLIKAVVQAIPTYTMNYFKLPNKLCTELECMVRKFWELMKFNDALLAKQFWHLIHNTKTLLYKSILSTRRVIKIGSRWRIGNGRSAKVWHDKWLPLPSLGKPISPPSILPSEACVSSLIHAEGGTWNKDLIDSAFLPSEAKLISSLVLSTMGLDDKFAFLPSEAKLISSLVLSTMGLDDKLVWGREQDRKYTVRSGYRLLCETDWIDEPGCSDNGVWKRFWGRIWSLRVPYKVRLFLLANWSRCTSYLGESSPSPCCTFSALLLLPDRERRHHACLLLGTEATVAEVAFFFWLLWTCRNKALYQNVLDPLCQIPSMAARLSAEFFSAHDKATPITEPQTQTRWSPPSQCYSKANFDAALSQNQHVTRVGVIIRDERGLPIAALSKRLQNLHTVDDAKAIAVREAIKLAR</sequence>
<dbReference type="EMBL" id="OIVN01000436">
    <property type="protein sequence ID" value="SPC80195.1"/>
    <property type="molecule type" value="Genomic_DNA"/>
</dbReference>
<dbReference type="InterPro" id="IPR036691">
    <property type="entry name" value="Endo/exonu/phosph_ase_sf"/>
</dbReference>
<reference evidence="4" key="1">
    <citation type="submission" date="2018-02" db="EMBL/GenBank/DDBJ databases">
        <authorList>
            <person name="Cohen D.B."/>
            <person name="Kent A.D."/>
        </authorList>
    </citation>
    <scope>NUCLEOTIDE SEQUENCE</scope>
</reference>
<proteinExistence type="predicted"/>
<feature type="domain" description="DUF4283" evidence="3">
    <location>
        <begin position="36"/>
        <end position="111"/>
    </location>
</feature>
<evidence type="ECO:0000313" key="4">
    <source>
        <dbReference type="EMBL" id="SPC80195.1"/>
    </source>
</evidence>
<dbReference type="InterPro" id="IPR002156">
    <property type="entry name" value="RNaseH_domain"/>
</dbReference>
<feature type="domain" description="RNase H type-1" evidence="2">
    <location>
        <begin position="1029"/>
        <end position="1083"/>
    </location>
</feature>
<accession>A0A2N9EZC4</accession>
<dbReference type="AlphaFoldDB" id="A0A2N9EZC4"/>
<organism evidence="4">
    <name type="scientific">Fagus sylvatica</name>
    <name type="common">Beechnut</name>
    <dbReference type="NCBI Taxonomy" id="28930"/>
    <lineage>
        <taxon>Eukaryota</taxon>
        <taxon>Viridiplantae</taxon>
        <taxon>Streptophyta</taxon>
        <taxon>Embryophyta</taxon>
        <taxon>Tracheophyta</taxon>
        <taxon>Spermatophyta</taxon>
        <taxon>Magnoliopsida</taxon>
        <taxon>eudicotyledons</taxon>
        <taxon>Gunneridae</taxon>
        <taxon>Pentapetalae</taxon>
        <taxon>rosids</taxon>
        <taxon>fabids</taxon>
        <taxon>Fagales</taxon>
        <taxon>Fagaceae</taxon>
        <taxon>Fagus</taxon>
    </lineage>
</organism>
<gene>
    <name evidence="4" type="ORF">FSB_LOCUS8077</name>
</gene>
<evidence type="ECO:0000259" key="2">
    <source>
        <dbReference type="Pfam" id="PF13456"/>
    </source>
</evidence>
<dbReference type="PANTHER" id="PTHR33710:SF62">
    <property type="entry name" value="DUF4283 DOMAIN PROTEIN"/>
    <property type="match status" value="1"/>
</dbReference>
<dbReference type="SUPFAM" id="SSF56219">
    <property type="entry name" value="DNase I-like"/>
    <property type="match status" value="1"/>
</dbReference>
<dbReference type="Gene3D" id="3.60.10.10">
    <property type="entry name" value="Endonuclease/exonuclease/phosphatase"/>
    <property type="match status" value="1"/>
</dbReference>
<name>A0A2N9EZC4_FAGSY</name>
<dbReference type="GO" id="GO:0004523">
    <property type="term" value="F:RNA-DNA hybrid ribonuclease activity"/>
    <property type="evidence" value="ECO:0007669"/>
    <property type="project" value="InterPro"/>
</dbReference>
<dbReference type="Pfam" id="PF14111">
    <property type="entry name" value="DUF4283"/>
    <property type="match status" value="1"/>
</dbReference>
<feature type="region of interest" description="Disordered" evidence="1">
    <location>
        <begin position="210"/>
        <end position="238"/>
    </location>
</feature>